<dbReference type="EMBL" id="GBRH01253667">
    <property type="protein sequence ID" value="JAD44228.1"/>
    <property type="molecule type" value="Transcribed_RNA"/>
</dbReference>
<dbReference type="AlphaFoldDB" id="A0A0A9A2R6"/>
<accession>A0A0A9A2R6</accession>
<name>A0A0A9A2R6_ARUDO</name>
<organism evidence="1">
    <name type="scientific">Arundo donax</name>
    <name type="common">Giant reed</name>
    <name type="synonym">Donax arundinaceus</name>
    <dbReference type="NCBI Taxonomy" id="35708"/>
    <lineage>
        <taxon>Eukaryota</taxon>
        <taxon>Viridiplantae</taxon>
        <taxon>Streptophyta</taxon>
        <taxon>Embryophyta</taxon>
        <taxon>Tracheophyta</taxon>
        <taxon>Spermatophyta</taxon>
        <taxon>Magnoliopsida</taxon>
        <taxon>Liliopsida</taxon>
        <taxon>Poales</taxon>
        <taxon>Poaceae</taxon>
        <taxon>PACMAD clade</taxon>
        <taxon>Arundinoideae</taxon>
        <taxon>Arundineae</taxon>
        <taxon>Arundo</taxon>
    </lineage>
</organism>
<evidence type="ECO:0000313" key="1">
    <source>
        <dbReference type="EMBL" id="JAD44228.1"/>
    </source>
</evidence>
<reference evidence="1" key="1">
    <citation type="submission" date="2014-09" db="EMBL/GenBank/DDBJ databases">
        <authorList>
            <person name="Magalhaes I.L.F."/>
            <person name="Oliveira U."/>
            <person name="Santos F.R."/>
            <person name="Vidigal T.H.D.A."/>
            <person name="Brescovit A.D."/>
            <person name="Santos A.J."/>
        </authorList>
    </citation>
    <scope>NUCLEOTIDE SEQUENCE</scope>
    <source>
        <tissue evidence="1">Shoot tissue taken approximately 20 cm above the soil surface</tissue>
    </source>
</reference>
<proteinExistence type="predicted"/>
<sequence length="18" mass="2350">MKRVKNRIHTNRHKHEHQ</sequence>
<protein>
    <submittedName>
        <fullName evidence="1">Uncharacterized protein</fullName>
    </submittedName>
</protein>
<reference evidence="1" key="2">
    <citation type="journal article" date="2015" name="Data Brief">
        <title>Shoot transcriptome of the giant reed, Arundo donax.</title>
        <authorList>
            <person name="Barrero R.A."/>
            <person name="Guerrero F.D."/>
            <person name="Moolhuijzen P."/>
            <person name="Goolsby J.A."/>
            <person name="Tidwell J."/>
            <person name="Bellgard S.E."/>
            <person name="Bellgard M.I."/>
        </authorList>
    </citation>
    <scope>NUCLEOTIDE SEQUENCE</scope>
    <source>
        <tissue evidence="1">Shoot tissue taken approximately 20 cm above the soil surface</tissue>
    </source>
</reference>